<reference evidence="1" key="1">
    <citation type="journal article" date="2004" name="Nucleic Acids Res.">
        <title>Comparative analysis of the Borrelia garinii genome.</title>
        <authorList>
            <person name="Glockner G."/>
            <person name="Lehmann R."/>
            <person name="Romualdi A."/>
            <person name="Pradella S."/>
            <person name="Schulte-Spechtel U."/>
            <person name="Schilhabel M."/>
            <person name="Wilske B."/>
            <person name="Suhnel J."/>
            <person name="Platzer M."/>
        </authorList>
    </citation>
    <scope>NUCLEOTIDE SEQUENCE [LARGE SCALE GENOMIC DNA]</scope>
    <source>
        <strain>ATCC BAA-2496 / DSM 23469 / PBi</strain>
        <strain evidence="1">PBi</strain>
        <plasmid>32</plasmid>
    </source>
</reference>
<protein>
    <submittedName>
        <fullName evidence="1">Uncharacterized protein</fullName>
    </submittedName>
</protein>
<dbReference type="EMBL" id="AY722946">
    <property type="protein sequence ID" value="AAU86168.1"/>
    <property type="molecule type" value="Genomic_DNA"/>
</dbReference>
<proteinExistence type="predicted"/>
<accession>A0A7I6GY06</accession>
<evidence type="ECO:0000313" key="2">
    <source>
        <dbReference type="Proteomes" id="UP000002276"/>
    </source>
</evidence>
<organism evidence="1">
    <name type="scientific">Borrelia garinii subsp. bavariensis (strain ATCC BAA-2496 / DSM 23469 / PBi)</name>
    <name type="common">Borreliella bavariensis</name>
    <dbReference type="NCBI Taxonomy" id="290434"/>
    <lineage>
        <taxon>Bacteria</taxon>
        <taxon>Pseudomonadati</taxon>
        <taxon>Spirochaetota</taxon>
        <taxon>Spirochaetia</taxon>
        <taxon>Spirochaetales</taxon>
        <taxon>Borreliaceae</taxon>
        <taxon>Borreliella</taxon>
    </lineage>
</organism>
<gene>
    <name evidence="1" type="ordered locus">BGP317</name>
</gene>
<name>A0A7I6GY06_BORGP</name>
<evidence type="ECO:0000313" key="1">
    <source>
        <dbReference type="EMBL" id="AAU86168.1"/>
    </source>
</evidence>
<reference evidence="1" key="2">
    <citation type="submission" date="2004-09" db="EMBL/GenBank/DDBJ databases">
        <authorList>
            <person name="Gloeckner G."/>
            <person name="Schilhabel M."/>
            <person name="Lehmann R."/>
            <person name="Platzer M."/>
        </authorList>
    </citation>
    <scope>NUCLEOTIDE SEQUENCE</scope>
    <source>
        <strain evidence="1">PBi</strain>
    </source>
</reference>
<sequence>MFIKNNIATEIIVVDINIYNTSLNINVNQRTRTKDGF</sequence>
<dbReference type="AlphaFoldDB" id="A0A7I6GY06"/>
<geneLocation type="plasmid" evidence="2">
    <name>32</name>
</geneLocation>